<feature type="compositionally biased region" description="Basic and acidic residues" evidence="1">
    <location>
        <begin position="131"/>
        <end position="152"/>
    </location>
</feature>
<feature type="compositionally biased region" description="Low complexity" evidence="1">
    <location>
        <begin position="307"/>
        <end position="321"/>
    </location>
</feature>
<feature type="region of interest" description="Disordered" evidence="1">
    <location>
        <begin position="131"/>
        <end position="336"/>
    </location>
</feature>
<accession>A0A4Z1KFX6</accession>
<reference evidence="3 4" key="1">
    <citation type="submission" date="2017-12" db="EMBL/GenBank/DDBJ databases">
        <title>Comparative genomics of Botrytis spp.</title>
        <authorList>
            <person name="Valero-Jimenez C.A."/>
            <person name="Tapia P."/>
            <person name="Veloso J."/>
            <person name="Silva-Moreno E."/>
            <person name="Staats M."/>
            <person name="Valdes J.H."/>
            <person name="Van Kan J.A.L."/>
        </authorList>
    </citation>
    <scope>NUCLEOTIDE SEQUENCE [LARGE SCALE GENOMIC DNA]</scope>
    <source>
        <strain evidence="3 4">MUCL3349</strain>
    </source>
</reference>
<evidence type="ECO:0000256" key="1">
    <source>
        <dbReference type="SAM" id="MobiDB-lite"/>
    </source>
</evidence>
<feature type="compositionally biased region" description="Polar residues" evidence="1">
    <location>
        <begin position="248"/>
        <end position="278"/>
    </location>
</feature>
<gene>
    <name evidence="3" type="ORF">BPOR_0438g00040</name>
</gene>
<dbReference type="Proteomes" id="UP000297280">
    <property type="component" value="Unassembled WGS sequence"/>
</dbReference>
<dbReference type="AlphaFoldDB" id="A0A4Z1KFX6"/>
<comment type="caution">
    <text evidence="3">The sequence shown here is derived from an EMBL/GenBank/DDBJ whole genome shotgun (WGS) entry which is preliminary data.</text>
</comment>
<keyword evidence="2" id="KW-0812">Transmembrane</keyword>
<keyword evidence="4" id="KW-1185">Reference proteome</keyword>
<feature type="compositionally biased region" description="Basic and acidic residues" evidence="1">
    <location>
        <begin position="162"/>
        <end position="176"/>
    </location>
</feature>
<sequence>MTSLNHTSPPSTRPPAINPTAPPPIHLPRYSILVAFNTRLLPFALFTIFLITGTVILIYSVVDKRVIPSSFIAGTYITIAVIILIWCLSRFILFLRDNFGELGVGVDEVETGVRGVDRVYIGGLRGREREKSRGEGEEVVKHGLRNDREVVRQESQAAGEGSELRDFGSHDRDSRIAHSRPVLPSFERLSNAPVHPFKPKPQNQPNDLDSHNPIKPRATSPHQTPISNQRTPVPPPPLQEPPNHRAPTPNSLNPTITTSPDKLPVNHSSLSNPTQPNSHTKESRDVTSQTRLTPHILPLSLQINPGSRNSVNSVNSVSSVSRPREAKVTRPLLQSS</sequence>
<name>A0A4Z1KFX6_9HELO</name>
<protein>
    <submittedName>
        <fullName evidence="3">Uncharacterized protein</fullName>
    </submittedName>
</protein>
<feature type="compositionally biased region" description="Polar residues" evidence="1">
    <location>
        <begin position="220"/>
        <end position="231"/>
    </location>
</feature>
<keyword evidence="2" id="KW-1133">Transmembrane helix</keyword>
<proteinExistence type="predicted"/>
<dbReference type="EMBL" id="PQXO01000437">
    <property type="protein sequence ID" value="TGO85033.1"/>
    <property type="molecule type" value="Genomic_DNA"/>
</dbReference>
<evidence type="ECO:0000313" key="4">
    <source>
        <dbReference type="Proteomes" id="UP000297280"/>
    </source>
</evidence>
<feature type="transmembrane region" description="Helical" evidence="2">
    <location>
        <begin position="71"/>
        <end position="93"/>
    </location>
</feature>
<keyword evidence="2" id="KW-0472">Membrane</keyword>
<feature type="transmembrane region" description="Helical" evidence="2">
    <location>
        <begin position="40"/>
        <end position="59"/>
    </location>
</feature>
<organism evidence="3 4">
    <name type="scientific">Botrytis porri</name>
    <dbReference type="NCBI Taxonomy" id="87229"/>
    <lineage>
        <taxon>Eukaryota</taxon>
        <taxon>Fungi</taxon>
        <taxon>Dikarya</taxon>
        <taxon>Ascomycota</taxon>
        <taxon>Pezizomycotina</taxon>
        <taxon>Leotiomycetes</taxon>
        <taxon>Helotiales</taxon>
        <taxon>Sclerotiniaceae</taxon>
        <taxon>Botrytis</taxon>
    </lineage>
</organism>
<evidence type="ECO:0000256" key="2">
    <source>
        <dbReference type="SAM" id="Phobius"/>
    </source>
</evidence>
<evidence type="ECO:0000313" key="3">
    <source>
        <dbReference type="EMBL" id="TGO85033.1"/>
    </source>
</evidence>